<dbReference type="AlphaFoldDB" id="A0A1S5P7L4"/>
<organism evidence="5">
    <name type="scientific">Candidatus Endozoicomonas cretensis</name>
    <dbReference type="NCBI Taxonomy" id="1628189"/>
    <lineage>
        <taxon>Bacteria</taxon>
        <taxon>Pseudomonadati</taxon>
        <taxon>Pseudomonadota</taxon>
        <taxon>Gammaproteobacteria</taxon>
        <taxon>Oceanospirillales</taxon>
        <taxon>Endozoicomonadaceae</taxon>
        <taxon>Endozoicomonas</taxon>
    </lineage>
</organism>
<proteinExistence type="inferred from homology"/>
<dbReference type="Pfam" id="PF03400">
    <property type="entry name" value="DDE_Tnp_IS1"/>
    <property type="match status" value="1"/>
</dbReference>
<reference evidence="5" key="1">
    <citation type="submission" date="2015-02" db="EMBL/GenBank/DDBJ databases">
        <title>Pathogens from the sea: Endozoicomonas endosymbiont causing epitheliocystis infections in mesocosm cultures of sharpsnout seabream (Diplodus puntazzo) larvae.</title>
        <authorList>
            <person name="Seth-Smith H."/>
        </authorList>
    </citation>
    <scope>NUCLEOTIDE SEQUENCE</scope>
</reference>
<evidence type="ECO:0000313" key="5">
    <source>
        <dbReference type="EMBL" id="AKQ76698.1"/>
    </source>
</evidence>
<dbReference type="GO" id="GO:0004803">
    <property type="term" value="F:transposase activity"/>
    <property type="evidence" value="ECO:0007669"/>
    <property type="project" value="InterPro"/>
</dbReference>
<dbReference type="PANTHER" id="PTHR33293:SF1">
    <property type="entry name" value="INSERTION ELEMENT IS1 1 PROTEIN INSB-RELATED"/>
    <property type="match status" value="1"/>
</dbReference>
<evidence type="ECO:0000256" key="1">
    <source>
        <dbReference type="ARBA" id="ARBA00004091"/>
    </source>
</evidence>
<comment type="function">
    <text evidence="1">Absolutely required for transposition of IS1.</text>
</comment>
<evidence type="ECO:0000256" key="3">
    <source>
        <dbReference type="ARBA" id="ARBA00022578"/>
    </source>
</evidence>
<protein>
    <submittedName>
        <fullName evidence="5">Transposase</fullName>
    </submittedName>
</protein>
<dbReference type="GO" id="GO:0003677">
    <property type="term" value="F:DNA binding"/>
    <property type="evidence" value="ECO:0007669"/>
    <property type="project" value="InterPro"/>
</dbReference>
<dbReference type="EMBL" id="KP890203">
    <property type="protein sequence ID" value="AKQ76698.1"/>
    <property type="molecule type" value="Genomic_DNA"/>
</dbReference>
<dbReference type="NCBIfam" id="NF033558">
    <property type="entry name" value="transpos_IS1"/>
    <property type="match status" value="1"/>
</dbReference>
<dbReference type="GO" id="GO:0006313">
    <property type="term" value="P:DNA transposition"/>
    <property type="evidence" value="ECO:0007669"/>
    <property type="project" value="InterPro"/>
</dbReference>
<sequence length="131" mass="16186">MICEMDEQWSFVGSKKNQRWLWYAWEPRFKRIIAHAFGRRTDATLKKLLKLLEPYRFEFFCTDDWASYAKLLPEKKHIIGKHFTQRIERQNLNFRTRLKRLARRSICFSRSEEVHDKVIGEFIYREHYQLL</sequence>
<evidence type="ECO:0000256" key="2">
    <source>
        <dbReference type="ARBA" id="ARBA00008841"/>
    </source>
</evidence>
<dbReference type="InterPro" id="IPR005063">
    <property type="entry name" value="Transposase_27"/>
</dbReference>
<dbReference type="InterPro" id="IPR051354">
    <property type="entry name" value="Transposase_27_IS1"/>
</dbReference>
<keyword evidence="3" id="KW-0815">Transposition</keyword>
<comment type="similarity">
    <text evidence="2">Belongs to the transposase 27 family.</text>
</comment>
<name>A0A1S5P7L4_9GAMM</name>
<dbReference type="PANTHER" id="PTHR33293">
    <property type="entry name" value="INSERTION ELEMENT IS1 1 PROTEIN INSB-RELATED"/>
    <property type="match status" value="1"/>
</dbReference>
<keyword evidence="4" id="KW-0233">DNA recombination</keyword>
<evidence type="ECO:0000256" key="4">
    <source>
        <dbReference type="ARBA" id="ARBA00023172"/>
    </source>
</evidence>
<accession>A0A1S5P7L4</accession>